<evidence type="ECO:0000256" key="6">
    <source>
        <dbReference type="ARBA" id="ARBA00023136"/>
    </source>
</evidence>
<evidence type="ECO:0000256" key="5">
    <source>
        <dbReference type="ARBA" id="ARBA00022989"/>
    </source>
</evidence>
<evidence type="ECO:0000256" key="1">
    <source>
        <dbReference type="ARBA" id="ARBA00004651"/>
    </source>
</evidence>
<evidence type="ECO:0000313" key="9">
    <source>
        <dbReference type="EMBL" id="AGI72979.1"/>
    </source>
</evidence>
<dbReference type="SUPFAM" id="SSF161098">
    <property type="entry name" value="MetI-like"/>
    <property type="match status" value="1"/>
</dbReference>
<dbReference type="STRING" id="391616.OA238_c29670"/>
<keyword evidence="2 7" id="KW-0813">Transport</keyword>
<dbReference type="Pfam" id="PF00528">
    <property type="entry name" value="BPD_transp_1"/>
    <property type="match status" value="1"/>
</dbReference>
<dbReference type="Gene3D" id="1.10.3720.10">
    <property type="entry name" value="MetI-like"/>
    <property type="match status" value="1"/>
</dbReference>
<keyword evidence="4 7" id="KW-0812">Transmembrane</keyword>
<dbReference type="PROSITE" id="PS50928">
    <property type="entry name" value="ABC_TM1"/>
    <property type="match status" value="1"/>
</dbReference>
<protein>
    <submittedName>
        <fullName evidence="9">Putative ABC transporter permease protein</fullName>
    </submittedName>
</protein>
<dbReference type="GO" id="GO:0055085">
    <property type="term" value="P:transmembrane transport"/>
    <property type="evidence" value="ECO:0007669"/>
    <property type="project" value="InterPro"/>
</dbReference>
<feature type="domain" description="ABC transmembrane type-1" evidence="8">
    <location>
        <begin position="118"/>
        <end position="329"/>
    </location>
</feature>
<proteinExistence type="inferred from homology"/>
<evidence type="ECO:0000256" key="4">
    <source>
        <dbReference type="ARBA" id="ARBA00022692"/>
    </source>
</evidence>
<feature type="transmembrane region" description="Helical" evidence="7">
    <location>
        <begin position="203"/>
        <end position="229"/>
    </location>
</feature>
<evidence type="ECO:0000256" key="3">
    <source>
        <dbReference type="ARBA" id="ARBA00022475"/>
    </source>
</evidence>
<evidence type="ECO:0000313" key="10">
    <source>
        <dbReference type="Proteomes" id="UP000004688"/>
    </source>
</evidence>
<keyword evidence="3" id="KW-1003">Cell membrane</keyword>
<dbReference type="PANTHER" id="PTHR30193">
    <property type="entry name" value="ABC TRANSPORTER PERMEASE PROTEIN"/>
    <property type="match status" value="1"/>
</dbReference>
<dbReference type="HOGENOM" id="CLU_811097_0_0_5"/>
<comment type="subcellular location">
    <subcellularLocation>
        <location evidence="1 7">Cell membrane</location>
        <topology evidence="1 7">Multi-pass membrane protein</topology>
    </subcellularLocation>
</comment>
<feature type="transmembrane region" description="Helical" evidence="7">
    <location>
        <begin position="308"/>
        <end position="331"/>
    </location>
</feature>
<comment type="similarity">
    <text evidence="7">Belongs to the binding-protein-dependent transport system permease family.</text>
</comment>
<evidence type="ECO:0000256" key="2">
    <source>
        <dbReference type="ARBA" id="ARBA00022448"/>
    </source>
</evidence>
<keyword evidence="6 7" id="KW-0472">Membrane</keyword>
<organism evidence="9 10">
    <name type="scientific">Octadecabacter arcticus 238</name>
    <dbReference type="NCBI Taxonomy" id="391616"/>
    <lineage>
        <taxon>Bacteria</taxon>
        <taxon>Pseudomonadati</taxon>
        <taxon>Pseudomonadota</taxon>
        <taxon>Alphaproteobacteria</taxon>
        <taxon>Rhodobacterales</taxon>
        <taxon>Roseobacteraceae</taxon>
        <taxon>Octadecabacter</taxon>
    </lineage>
</organism>
<dbReference type="EMBL" id="CP003742">
    <property type="protein sequence ID" value="AGI72979.1"/>
    <property type="molecule type" value="Genomic_DNA"/>
</dbReference>
<dbReference type="KEGG" id="oar:OA238_c29670"/>
<keyword evidence="5 7" id="KW-1133">Transmembrane helix</keyword>
<dbReference type="InterPro" id="IPR051393">
    <property type="entry name" value="ABC_transporter_permease"/>
</dbReference>
<dbReference type="Proteomes" id="UP000004688">
    <property type="component" value="Chromosome"/>
</dbReference>
<dbReference type="InterPro" id="IPR035906">
    <property type="entry name" value="MetI-like_sf"/>
</dbReference>
<dbReference type="CDD" id="cd06261">
    <property type="entry name" value="TM_PBP2"/>
    <property type="match status" value="1"/>
</dbReference>
<evidence type="ECO:0000256" key="7">
    <source>
        <dbReference type="RuleBase" id="RU363032"/>
    </source>
</evidence>
<evidence type="ECO:0000259" key="8">
    <source>
        <dbReference type="PROSITE" id="PS50928"/>
    </source>
</evidence>
<feature type="transmembrane region" description="Helical" evidence="7">
    <location>
        <begin position="117"/>
        <end position="143"/>
    </location>
</feature>
<sequence>MPHRTFFWFILPSALAMLLFIAFPLVSVIVQSLHVAHEQVLIVSENCGPFGCTESTSVDVEATALLKDAAPLGRFNGLGTYFDRGHLATAEIAVAWSGTDGWSEFFSKVMNLPFYKALAFTIAYTAVVTPLVILLGLAVALGVNGLPKLLKGPTIFISLLPMIVTPLIGSLILYWMIDADGILGKGLQYIFDDAALSLKASRLLTWLTLFTYGIWHGIPFAFVVFYAGLQTVPEETLEAAMIDGASRWERIRYVVIPYMGPLFVFVALIQLMDNFRVFEPIIGFSAQANASSLSTEIYGDLLGDNAQYASAAATSMLTVIGVAILLTPVLIRTWRDFNRKAV</sequence>
<reference evidence="9 10" key="1">
    <citation type="journal article" date="2013" name="PLoS ONE">
        <title>Poles Apart: Arctic and Antarctic Octadecabacter strains Share High Genome Plasticity and a New Type of Xanthorhodopsin.</title>
        <authorList>
            <person name="Vollmers J."/>
            <person name="Voget S."/>
            <person name="Dietrich S."/>
            <person name="Gollnow K."/>
            <person name="Smits M."/>
            <person name="Meyer K."/>
            <person name="Brinkhoff T."/>
            <person name="Simon M."/>
            <person name="Daniel R."/>
        </authorList>
    </citation>
    <scope>NUCLEOTIDE SEQUENCE [LARGE SCALE GENOMIC DNA]</scope>
    <source>
        <strain evidence="9 10">238</strain>
    </source>
</reference>
<dbReference type="PANTHER" id="PTHR30193:SF37">
    <property type="entry name" value="INNER MEMBRANE ABC TRANSPORTER PERMEASE PROTEIN YCJO"/>
    <property type="match status" value="1"/>
</dbReference>
<accession>M9RK97</accession>
<dbReference type="GO" id="GO:0005886">
    <property type="term" value="C:plasma membrane"/>
    <property type="evidence" value="ECO:0007669"/>
    <property type="project" value="UniProtKB-SubCell"/>
</dbReference>
<dbReference type="AlphaFoldDB" id="M9RK97"/>
<gene>
    <name evidence="9" type="ORF">OA238_c29670</name>
</gene>
<feature type="transmembrane region" description="Helical" evidence="7">
    <location>
        <begin position="7"/>
        <end position="30"/>
    </location>
</feature>
<dbReference type="eggNOG" id="COG1175">
    <property type="taxonomic scope" value="Bacteria"/>
</dbReference>
<feature type="transmembrane region" description="Helical" evidence="7">
    <location>
        <begin position="250"/>
        <end position="271"/>
    </location>
</feature>
<keyword evidence="10" id="KW-1185">Reference proteome</keyword>
<dbReference type="InterPro" id="IPR000515">
    <property type="entry name" value="MetI-like"/>
</dbReference>
<name>M9RK97_9RHOB</name>
<dbReference type="OrthoDB" id="8417460at2"/>
<feature type="transmembrane region" description="Helical" evidence="7">
    <location>
        <begin position="155"/>
        <end position="177"/>
    </location>
</feature>
<dbReference type="RefSeq" id="WP_015496018.1">
    <property type="nucleotide sequence ID" value="NC_020908.1"/>
</dbReference>